<name>A0A3M7TX27_9BACI</name>
<dbReference type="AlphaFoldDB" id="A0A3M7TX27"/>
<proteinExistence type="predicted"/>
<dbReference type="OrthoDB" id="2454526at2"/>
<keyword evidence="1" id="KW-0472">Membrane</keyword>
<reference evidence="2 3" key="1">
    <citation type="submission" date="2018-10" db="EMBL/GenBank/DDBJ databases">
        <title>Bacillus Keqinensis sp. nov., a moderately halophilic bacterium isolated from a saline-alkaline lake.</title>
        <authorList>
            <person name="Wang H."/>
        </authorList>
    </citation>
    <scope>NUCLEOTIDE SEQUENCE [LARGE SCALE GENOMIC DNA]</scope>
    <source>
        <strain evidence="2 3">KQ-3</strain>
    </source>
</reference>
<dbReference type="EMBL" id="RHIB01000001">
    <property type="protein sequence ID" value="RNA69829.1"/>
    <property type="molecule type" value="Genomic_DNA"/>
</dbReference>
<keyword evidence="1" id="KW-0812">Transmembrane</keyword>
<feature type="transmembrane region" description="Helical" evidence="1">
    <location>
        <begin position="50"/>
        <end position="71"/>
    </location>
</feature>
<feature type="transmembrane region" description="Helical" evidence="1">
    <location>
        <begin position="7"/>
        <end position="30"/>
    </location>
</feature>
<keyword evidence="1" id="KW-1133">Transmembrane helix</keyword>
<keyword evidence="3" id="KW-1185">Reference proteome</keyword>
<organism evidence="2 3">
    <name type="scientific">Alteribacter keqinensis</name>
    <dbReference type="NCBI Taxonomy" id="2483800"/>
    <lineage>
        <taxon>Bacteria</taxon>
        <taxon>Bacillati</taxon>
        <taxon>Bacillota</taxon>
        <taxon>Bacilli</taxon>
        <taxon>Bacillales</taxon>
        <taxon>Bacillaceae</taxon>
        <taxon>Alteribacter</taxon>
    </lineage>
</organism>
<gene>
    <name evidence="2" type="ORF">EBO34_07810</name>
</gene>
<dbReference type="Proteomes" id="UP000278746">
    <property type="component" value="Unassembled WGS sequence"/>
</dbReference>
<evidence type="ECO:0000256" key="1">
    <source>
        <dbReference type="SAM" id="Phobius"/>
    </source>
</evidence>
<protein>
    <submittedName>
        <fullName evidence="2">Uncharacterized protein</fullName>
    </submittedName>
</protein>
<comment type="caution">
    <text evidence="2">The sequence shown here is derived from an EMBL/GenBank/DDBJ whole genome shotgun (WGS) entry which is preliminary data.</text>
</comment>
<evidence type="ECO:0000313" key="3">
    <source>
        <dbReference type="Proteomes" id="UP000278746"/>
    </source>
</evidence>
<evidence type="ECO:0000313" key="2">
    <source>
        <dbReference type="EMBL" id="RNA69829.1"/>
    </source>
</evidence>
<accession>A0A3M7TX27</accession>
<sequence>MKVKKFFVFMISFNVLFVVFQIVYGLILTSNHTPAVAGGTHGNAAAAVTFGQYSFLPLVFSNMAAGIAFLFSGKIISRS</sequence>
<dbReference type="RefSeq" id="WP_122897341.1">
    <property type="nucleotide sequence ID" value="NZ_RHIB01000001.1"/>
</dbReference>